<reference evidence="1" key="3">
    <citation type="submission" date="2025-09" db="UniProtKB">
        <authorList>
            <consortium name="Ensembl"/>
        </authorList>
    </citation>
    <scope>IDENTIFICATION</scope>
    <source>
        <strain evidence="1">Hd-rR</strain>
    </source>
</reference>
<evidence type="ECO:0000313" key="2">
    <source>
        <dbReference type="Proteomes" id="UP000001038"/>
    </source>
</evidence>
<name>A0A3B3IIM8_ORYLA</name>
<dbReference type="AlphaFoldDB" id="A0A3B3IIM8"/>
<dbReference type="Bgee" id="ENSORLG00000025862">
    <property type="expression patterns" value="Expressed in brain and 1 other cell type or tissue"/>
</dbReference>
<proteinExistence type="predicted"/>
<evidence type="ECO:0000313" key="1">
    <source>
        <dbReference type="Ensembl" id="ENSORLP00000043776.1"/>
    </source>
</evidence>
<reference evidence="1" key="2">
    <citation type="submission" date="2025-08" db="UniProtKB">
        <authorList>
            <consortium name="Ensembl"/>
        </authorList>
    </citation>
    <scope>IDENTIFICATION</scope>
    <source>
        <strain evidence="1">Hd-rR</strain>
    </source>
</reference>
<reference evidence="1 2" key="1">
    <citation type="journal article" date="2007" name="Nature">
        <title>The medaka draft genome and insights into vertebrate genome evolution.</title>
        <authorList>
            <person name="Kasahara M."/>
            <person name="Naruse K."/>
            <person name="Sasaki S."/>
            <person name="Nakatani Y."/>
            <person name="Qu W."/>
            <person name="Ahsan B."/>
            <person name="Yamada T."/>
            <person name="Nagayasu Y."/>
            <person name="Doi K."/>
            <person name="Kasai Y."/>
            <person name="Jindo T."/>
            <person name="Kobayashi D."/>
            <person name="Shimada A."/>
            <person name="Toyoda A."/>
            <person name="Kuroki Y."/>
            <person name="Fujiyama A."/>
            <person name="Sasaki T."/>
            <person name="Shimizu A."/>
            <person name="Asakawa S."/>
            <person name="Shimizu N."/>
            <person name="Hashimoto S."/>
            <person name="Yang J."/>
            <person name="Lee Y."/>
            <person name="Matsushima K."/>
            <person name="Sugano S."/>
            <person name="Sakaizumi M."/>
            <person name="Narita T."/>
            <person name="Ohishi K."/>
            <person name="Haga S."/>
            <person name="Ohta F."/>
            <person name="Nomoto H."/>
            <person name="Nogata K."/>
            <person name="Morishita T."/>
            <person name="Endo T."/>
            <person name="Shin-I T."/>
            <person name="Takeda H."/>
            <person name="Morishita S."/>
            <person name="Kohara Y."/>
        </authorList>
    </citation>
    <scope>NUCLEOTIDE SEQUENCE [LARGE SCALE GENOMIC DNA]</scope>
    <source>
        <strain evidence="1 2">Hd-rR</strain>
    </source>
</reference>
<protein>
    <submittedName>
        <fullName evidence="1">Uncharacterized protein</fullName>
    </submittedName>
</protein>
<accession>A0A3B3IIM8</accession>
<sequence>MPSPQSSVEVFVSQKAATKRDQFLQPPTNLRFICILLQLLLASQLSWPA</sequence>
<dbReference type="Ensembl" id="ENSORLT00000040213.1">
    <property type="protein sequence ID" value="ENSORLP00000043776.1"/>
    <property type="gene ID" value="ENSORLG00000025862.1"/>
</dbReference>
<dbReference type="InParanoid" id="A0A3B3IIM8"/>
<dbReference type="Proteomes" id="UP000001038">
    <property type="component" value="Chromosome 1"/>
</dbReference>
<organism evidence="1 2">
    <name type="scientific">Oryzias latipes</name>
    <name type="common">Japanese rice fish</name>
    <name type="synonym">Japanese killifish</name>
    <dbReference type="NCBI Taxonomy" id="8090"/>
    <lineage>
        <taxon>Eukaryota</taxon>
        <taxon>Metazoa</taxon>
        <taxon>Chordata</taxon>
        <taxon>Craniata</taxon>
        <taxon>Vertebrata</taxon>
        <taxon>Euteleostomi</taxon>
        <taxon>Actinopterygii</taxon>
        <taxon>Neopterygii</taxon>
        <taxon>Teleostei</taxon>
        <taxon>Neoteleostei</taxon>
        <taxon>Acanthomorphata</taxon>
        <taxon>Ovalentaria</taxon>
        <taxon>Atherinomorphae</taxon>
        <taxon>Beloniformes</taxon>
        <taxon>Adrianichthyidae</taxon>
        <taxon>Oryziinae</taxon>
        <taxon>Oryzias</taxon>
    </lineage>
</organism>
<keyword evidence="2" id="KW-1185">Reference proteome</keyword>